<dbReference type="PANTHER" id="PTHR30086:SF20">
    <property type="entry name" value="ARGININE EXPORTER PROTEIN ARGO-RELATED"/>
    <property type="match status" value="1"/>
</dbReference>
<dbReference type="InterPro" id="IPR001123">
    <property type="entry name" value="LeuE-type"/>
</dbReference>
<evidence type="ECO:0000256" key="3">
    <source>
        <dbReference type="ARBA" id="ARBA00022692"/>
    </source>
</evidence>
<keyword evidence="2" id="KW-1003">Cell membrane</keyword>
<reference evidence="7 8" key="1">
    <citation type="submission" date="2017-01" db="EMBL/GenBank/DDBJ databases">
        <title>Phylogeographic, genomic and meropenem susceptibility analysis of Burkholderia ubonensis.</title>
        <authorList>
            <person name="Price E.P."/>
            <person name="Sarovich D.S."/>
            <person name="Webb J.R."/>
            <person name="Hall C.M."/>
            <person name="Sahl J.W."/>
            <person name="Kaestli M."/>
            <person name="Mayo M."/>
            <person name="Harrington G."/>
            <person name="Baker A.L."/>
            <person name="Sidak-Loftis L.C."/>
            <person name="Lummis M."/>
            <person name="Schupp J.M."/>
            <person name="Gillece J.D."/>
            <person name="Tuanyok A."/>
            <person name="Warner J."/>
            <person name="Busch J.D."/>
            <person name="Keim P."/>
            <person name="Currie B.J."/>
            <person name="Wagner D.M."/>
        </authorList>
    </citation>
    <scope>NUCLEOTIDE SEQUENCE [LARGE SCALE GENOMIC DNA]</scope>
    <source>
        <strain evidence="7 8">A21</strain>
    </source>
</reference>
<dbReference type="EMBL" id="MTJZ01000013">
    <property type="protein sequence ID" value="OMG72827.1"/>
    <property type="molecule type" value="Genomic_DNA"/>
</dbReference>
<keyword evidence="3 6" id="KW-0812">Transmembrane</keyword>
<evidence type="ECO:0000256" key="4">
    <source>
        <dbReference type="ARBA" id="ARBA00022989"/>
    </source>
</evidence>
<sequence length="210" mass="21987">MIDFSTLALFSGACLALTATPGPDMLLIASRSVSQGRRAGFATLAGIQAGTYCHALAAALGLSQLFLAVPIAYDAVRFAGAAYLLYLAWKTFRSDPTSLAPDASAPRRSTATIFRQGLTTNLLNPKMALFVLALFPQFIRPENGSIAVQILVLATVLNLIGLAVNGAVIVSASRLSRQIGARRRPSKLPQYLLGAVFVGLAARLAAAGRG</sequence>
<dbReference type="PANTHER" id="PTHR30086">
    <property type="entry name" value="ARGININE EXPORTER PROTEIN ARGO"/>
    <property type="match status" value="1"/>
</dbReference>
<feature type="transmembrane region" description="Helical" evidence="6">
    <location>
        <begin position="146"/>
        <end position="170"/>
    </location>
</feature>
<dbReference type="GO" id="GO:0015171">
    <property type="term" value="F:amino acid transmembrane transporter activity"/>
    <property type="evidence" value="ECO:0007669"/>
    <property type="project" value="TreeGrafter"/>
</dbReference>
<dbReference type="AlphaFoldDB" id="A0A1R1JBY1"/>
<feature type="transmembrane region" description="Helical" evidence="6">
    <location>
        <begin position="65"/>
        <end position="89"/>
    </location>
</feature>
<evidence type="ECO:0000256" key="2">
    <source>
        <dbReference type="ARBA" id="ARBA00022475"/>
    </source>
</evidence>
<feature type="transmembrane region" description="Helical" evidence="6">
    <location>
        <begin position="191"/>
        <end position="208"/>
    </location>
</feature>
<comment type="caution">
    <text evidence="7">The sequence shown here is derived from an EMBL/GenBank/DDBJ whole genome shotgun (WGS) entry which is preliminary data.</text>
</comment>
<keyword evidence="4 6" id="KW-1133">Transmembrane helix</keyword>
<gene>
    <name evidence="7" type="ORF">BW685_14145</name>
</gene>
<dbReference type="Pfam" id="PF01810">
    <property type="entry name" value="LysE"/>
    <property type="match status" value="1"/>
</dbReference>
<evidence type="ECO:0000256" key="6">
    <source>
        <dbReference type="SAM" id="Phobius"/>
    </source>
</evidence>
<keyword evidence="5 6" id="KW-0472">Membrane</keyword>
<organism evidence="7 8">
    <name type="scientific">Burkholderia ubonensis</name>
    <dbReference type="NCBI Taxonomy" id="101571"/>
    <lineage>
        <taxon>Bacteria</taxon>
        <taxon>Pseudomonadati</taxon>
        <taxon>Pseudomonadota</taxon>
        <taxon>Betaproteobacteria</taxon>
        <taxon>Burkholderiales</taxon>
        <taxon>Burkholderiaceae</taxon>
        <taxon>Burkholderia</taxon>
        <taxon>Burkholderia cepacia complex</taxon>
    </lineage>
</organism>
<dbReference type="RefSeq" id="WP_076477423.1">
    <property type="nucleotide sequence ID" value="NZ_MTJZ01000013.1"/>
</dbReference>
<evidence type="ECO:0000313" key="8">
    <source>
        <dbReference type="Proteomes" id="UP000187194"/>
    </source>
</evidence>
<name>A0A1R1JBY1_9BURK</name>
<dbReference type="Proteomes" id="UP000187194">
    <property type="component" value="Unassembled WGS sequence"/>
</dbReference>
<evidence type="ECO:0000313" key="7">
    <source>
        <dbReference type="EMBL" id="OMG72827.1"/>
    </source>
</evidence>
<dbReference type="GO" id="GO:0005886">
    <property type="term" value="C:plasma membrane"/>
    <property type="evidence" value="ECO:0007669"/>
    <property type="project" value="UniProtKB-SubCell"/>
</dbReference>
<protein>
    <submittedName>
        <fullName evidence="7">Amino acid transporter</fullName>
    </submittedName>
</protein>
<evidence type="ECO:0000256" key="5">
    <source>
        <dbReference type="ARBA" id="ARBA00023136"/>
    </source>
</evidence>
<accession>A0A1R1JBY1</accession>
<evidence type="ECO:0000256" key="1">
    <source>
        <dbReference type="ARBA" id="ARBA00004651"/>
    </source>
</evidence>
<comment type="subcellular location">
    <subcellularLocation>
        <location evidence="1">Cell membrane</location>
        <topology evidence="1">Multi-pass membrane protein</topology>
    </subcellularLocation>
</comment>
<dbReference type="PIRSF" id="PIRSF006324">
    <property type="entry name" value="LeuE"/>
    <property type="match status" value="1"/>
</dbReference>
<proteinExistence type="predicted"/>